<feature type="binding site" evidence="8">
    <location>
        <position position="45"/>
    </location>
    <ligand>
        <name>Mn(2+)</name>
        <dbReference type="ChEBI" id="CHEBI:29035"/>
    </ligand>
</feature>
<sequence length="216" mass="24538">MFAFRRGLTALSSARNVLQKQTLPELSFPTNALEPIISAEIMEVHHQKHHATYVNNYNALEERVKEAFSKNDFETALSLLPALNFNGGGHLNHSIYWSILSPNGGKPSDELMQAICTTFGSFDEMQKQMMVMTNGIQGSGWGWLGLNPNTKQLQLTTCANQDMLQATRGLIPLFCIDVWEHAYYLQYKNVRADYTKKIFDIINWNEVNNRYKAGLC</sequence>
<dbReference type="AlphaFoldDB" id="A0A023F774"/>
<keyword evidence="6" id="KW-0464">Manganese</keyword>
<dbReference type="InterPro" id="IPR050265">
    <property type="entry name" value="Fe/Mn_Superoxide_Dismutase"/>
</dbReference>
<evidence type="ECO:0000256" key="1">
    <source>
        <dbReference type="ARBA" id="ARBA00002170"/>
    </source>
</evidence>
<feature type="domain" description="Manganese/iron superoxide dismutase N-terminal" evidence="10">
    <location>
        <begin position="22"/>
        <end position="101"/>
    </location>
</feature>
<evidence type="ECO:0000256" key="7">
    <source>
        <dbReference type="ARBA" id="ARBA00049204"/>
    </source>
</evidence>
<dbReference type="Pfam" id="PF02777">
    <property type="entry name" value="Sod_Fe_C"/>
    <property type="match status" value="1"/>
</dbReference>
<feature type="binding site" evidence="8">
    <location>
        <position position="181"/>
    </location>
    <ligand>
        <name>Mn(2+)</name>
        <dbReference type="ChEBI" id="CHEBI:29035"/>
    </ligand>
</feature>
<name>A0A023F774_TRIIF</name>
<evidence type="ECO:0000256" key="4">
    <source>
        <dbReference type="ARBA" id="ARBA00022723"/>
    </source>
</evidence>
<evidence type="ECO:0000256" key="2">
    <source>
        <dbReference type="ARBA" id="ARBA00008714"/>
    </source>
</evidence>
<dbReference type="FunFam" id="3.55.40.20:FF:000004">
    <property type="entry name" value="Superoxide dismutase [Fe]"/>
    <property type="match status" value="1"/>
</dbReference>
<dbReference type="GO" id="GO:0030145">
    <property type="term" value="F:manganese ion binding"/>
    <property type="evidence" value="ECO:0007669"/>
    <property type="project" value="TreeGrafter"/>
</dbReference>
<dbReference type="PRINTS" id="PR01703">
    <property type="entry name" value="MNSODISMTASE"/>
</dbReference>
<proteinExistence type="evidence at transcript level"/>
<evidence type="ECO:0000256" key="6">
    <source>
        <dbReference type="ARBA" id="ARBA00023211"/>
    </source>
</evidence>
<dbReference type="SUPFAM" id="SSF46609">
    <property type="entry name" value="Fe,Mn superoxide dismutase (SOD), N-terminal domain"/>
    <property type="match status" value="1"/>
</dbReference>
<dbReference type="PROSITE" id="PS00088">
    <property type="entry name" value="SOD_MN"/>
    <property type="match status" value="1"/>
</dbReference>
<feature type="binding site" evidence="8">
    <location>
        <position position="177"/>
    </location>
    <ligand>
        <name>Mn(2+)</name>
        <dbReference type="ChEBI" id="CHEBI:29035"/>
    </ligand>
</feature>
<evidence type="ECO:0000313" key="12">
    <source>
        <dbReference type="EMBL" id="JAC17083.1"/>
    </source>
</evidence>
<dbReference type="PANTHER" id="PTHR11404">
    <property type="entry name" value="SUPEROXIDE DISMUTASE 2"/>
    <property type="match status" value="1"/>
</dbReference>
<dbReference type="InterPro" id="IPR019833">
    <property type="entry name" value="Mn/Fe_SOD_BS"/>
</dbReference>
<evidence type="ECO:0000256" key="8">
    <source>
        <dbReference type="PIRSR" id="PIRSR000349-1"/>
    </source>
</evidence>
<evidence type="ECO:0000259" key="10">
    <source>
        <dbReference type="Pfam" id="PF00081"/>
    </source>
</evidence>
<dbReference type="InterPro" id="IPR001189">
    <property type="entry name" value="Mn/Fe_SOD"/>
</dbReference>
<reference evidence="12" key="1">
    <citation type="journal article" date="2014" name="PLoS Negl. Trop. Dis.">
        <title>An updated insight into the Sialotranscriptome of Triatoma infestans: developmental stage and geographic variations.</title>
        <authorList>
            <person name="Schwarz A."/>
            <person name="Medrano-Mercado N."/>
            <person name="Schaub G.A."/>
            <person name="Struchiner C.J."/>
            <person name="Bargues M.D."/>
            <person name="Levy M.Z."/>
            <person name="Ribeiro J.M."/>
        </authorList>
    </citation>
    <scope>NUCLEOTIDE SEQUENCE</scope>
    <source>
        <strain evidence="12">Chile</strain>
        <tissue evidence="12">Salivary glands</tissue>
    </source>
</reference>
<comment type="function">
    <text evidence="1">Destroys superoxide anion radicals which are normally produced within the cells and which are toxic to biological systems.</text>
</comment>
<comment type="function">
    <text evidence="9">Destroys radicals which are normally produced within the cells and which are toxic to biological systems.</text>
</comment>
<dbReference type="Gene3D" id="3.55.40.20">
    <property type="entry name" value="Iron/manganese superoxide dismutase, C-terminal domain"/>
    <property type="match status" value="1"/>
</dbReference>
<dbReference type="EMBL" id="GBBI01001629">
    <property type="protein sequence ID" value="JAC17083.1"/>
    <property type="molecule type" value="mRNA"/>
</dbReference>
<accession>A0A023F774</accession>
<dbReference type="FunFam" id="1.10.287.990:FF:000001">
    <property type="entry name" value="Superoxide dismutase"/>
    <property type="match status" value="1"/>
</dbReference>
<comment type="similarity">
    <text evidence="2 9">Belongs to the iron/manganese superoxide dismutase family.</text>
</comment>
<evidence type="ECO:0000256" key="9">
    <source>
        <dbReference type="RuleBase" id="RU000414"/>
    </source>
</evidence>
<dbReference type="InterPro" id="IPR036314">
    <property type="entry name" value="SOD_C_sf"/>
</dbReference>
<dbReference type="InterPro" id="IPR019832">
    <property type="entry name" value="Mn/Fe_SOD_C"/>
</dbReference>
<dbReference type="InterPro" id="IPR019831">
    <property type="entry name" value="Mn/Fe_SOD_N"/>
</dbReference>
<dbReference type="SUPFAM" id="SSF54719">
    <property type="entry name" value="Fe,Mn superoxide dismutase (SOD), C-terminal domain"/>
    <property type="match status" value="1"/>
</dbReference>
<dbReference type="PANTHER" id="PTHR11404:SF6">
    <property type="entry name" value="SUPEROXIDE DISMUTASE [MN], MITOCHONDRIAL"/>
    <property type="match status" value="1"/>
</dbReference>
<dbReference type="Pfam" id="PF00081">
    <property type="entry name" value="Sod_Fe_N"/>
    <property type="match status" value="1"/>
</dbReference>
<keyword evidence="5 9" id="KW-0560">Oxidoreductase</keyword>
<dbReference type="Gene3D" id="1.10.287.990">
    <property type="entry name" value="Fe,Mn superoxide dismutase (SOD) domain"/>
    <property type="match status" value="1"/>
</dbReference>
<evidence type="ECO:0000256" key="5">
    <source>
        <dbReference type="ARBA" id="ARBA00023002"/>
    </source>
</evidence>
<dbReference type="EC" id="1.15.1.1" evidence="3 9"/>
<feature type="domain" description="Manganese/iron superoxide dismutase C-terminal" evidence="11">
    <location>
        <begin position="107"/>
        <end position="210"/>
    </location>
</feature>
<dbReference type="PIRSF" id="PIRSF000349">
    <property type="entry name" value="SODismutase"/>
    <property type="match status" value="1"/>
</dbReference>
<dbReference type="GO" id="GO:0004784">
    <property type="term" value="F:superoxide dismutase activity"/>
    <property type="evidence" value="ECO:0007669"/>
    <property type="project" value="UniProtKB-EC"/>
</dbReference>
<feature type="binding site" evidence="8">
    <location>
        <position position="93"/>
    </location>
    <ligand>
        <name>Mn(2+)</name>
        <dbReference type="ChEBI" id="CHEBI:29035"/>
    </ligand>
</feature>
<organism evidence="12">
    <name type="scientific">Triatoma infestans</name>
    <name type="common">Assassin bug</name>
    <dbReference type="NCBI Taxonomy" id="30076"/>
    <lineage>
        <taxon>Eukaryota</taxon>
        <taxon>Metazoa</taxon>
        <taxon>Ecdysozoa</taxon>
        <taxon>Arthropoda</taxon>
        <taxon>Hexapoda</taxon>
        <taxon>Insecta</taxon>
        <taxon>Pterygota</taxon>
        <taxon>Neoptera</taxon>
        <taxon>Paraneoptera</taxon>
        <taxon>Hemiptera</taxon>
        <taxon>Heteroptera</taxon>
        <taxon>Panheteroptera</taxon>
        <taxon>Cimicomorpha</taxon>
        <taxon>Reduviidae</taxon>
        <taxon>Triatominae</taxon>
        <taxon>Triatoma</taxon>
    </lineage>
</organism>
<evidence type="ECO:0000259" key="11">
    <source>
        <dbReference type="Pfam" id="PF02777"/>
    </source>
</evidence>
<protein>
    <recommendedName>
        <fullName evidence="3 9">Superoxide dismutase</fullName>
        <ecNumber evidence="3 9">1.15.1.1</ecNumber>
    </recommendedName>
</protein>
<comment type="catalytic activity">
    <reaction evidence="7 9">
        <text>2 superoxide + 2 H(+) = H2O2 + O2</text>
        <dbReference type="Rhea" id="RHEA:20696"/>
        <dbReference type="ChEBI" id="CHEBI:15378"/>
        <dbReference type="ChEBI" id="CHEBI:15379"/>
        <dbReference type="ChEBI" id="CHEBI:16240"/>
        <dbReference type="ChEBI" id="CHEBI:18421"/>
        <dbReference type="EC" id="1.15.1.1"/>
    </reaction>
</comment>
<evidence type="ECO:0000256" key="3">
    <source>
        <dbReference type="ARBA" id="ARBA00012682"/>
    </source>
</evidence>
<dbReference type="InterPro" id="IPR036324">
    <property type="entry name" value="Mn/Fe_SOD_N_sf"/>
</dbReference>
<dbReference type="GO" id="GO:0005739">
    <property type="term" value="C:mitochondrion"/>
    <property type="evidence" value="ECO:0007669"/>
    <property type="project" value="TreeGrafter"/>
</dbReference>
<keyword evidence="4 8" id="KW-0479">Metal-binding</keyword>